<dbReference type="InterPro" id="IPR045886">
    <property type="entry name" value="ThiF/MoeB/HesA"/>
</dbReference>
<dbReference type="AlphaFoldDB" id="A0A2P8CHS8"/>
<dbReference type="GO" id="GO:0061504">
    <property type="term" value="P:cyclic threonylcarbamoyladenosine biosynthetic process"/>
    <property type="evidence" value="ECO:0007669"/>
    <property type="project" value="TreeGrafter"/>
</dbReference>
<comment type="caution">
    <text evidence="3">The sequence shown here is derived from an EMBL/GenBank/DDBJ whole genome shotgun (WGS) entry which is preliminary data.</text>
</comment>
<feature type="domain" description="THIF-type NAD/FAD binding fold" evidence="1">
    <location>
        <begin position="178"/>
        <end position="320"/>
    </location>
</feature>
<dbReference type="PANTHER" id="PTHR43267">
    <property type="entry name" value="TRNA THREONYLCARBAMOYLADENOSINE DEHYDRATASE"/>
    <property type="match status" value="1"/>
</dbReference>
<evidence type="ECO:0000313" key="5">
    <source>
        <dbReference type="Proteomes" id="UP000396862"/>
    </source>
</evidence>
<evidence type="ECO:0000313" key="3">
    <source>
        <dbReference type="EMBL" id="PSK84496.1"/>
    </source>
</evidence>
<name>A0A2P8CHS8_9BACT</name>
<organism evidence="3 4">
    <name type="scientific">Prolixibacter denitrificans</name>
    <dbReference type="NCBI Taxonomy" id="1541063"/>
    <lineage>
        <taxon>Bacteria</taxon>
        <taxon>Pseudomonadati</taxon>
        <taxon>Bacteroidota</taxon>
        <taxon>Bacteroidia</taxon>
        <taxon>Marinilabiliales</taxon>
        <taxon>Prolixibacteraceae</taxon>
        <taxon>Prolixibacter</taxon>
    </lineage>
</organism>
<dbReference type="Gene3D" id="3.40.50.720">
    <property type="entry name" value="NAD(P)-binding Rossmann-like Domain"/>
    <property type="match status" value="1"/>
</dbReference>
<keyword evidence="5" id="KW-1185">Reference proteome</keyword>
<dbReference type="InterPro" id="IPR035985">
    <property type="entry name" value="Ubiquitin-activating_enz"/>
</dbReference>
<dbReference type="SUPFAM" id="SSF69572">
    <property type="entry name" value="Activating enzymes of the ubiquitin-like proteins"/>
    <property type="match status" value="1"/>
</dbReference>
<dbReference type="OrthoDB" id="9804286at2"/>
<dbReference type="GO" id="GO:0061503">
    <property type="term" value="F:tRNA threonylcarbamoyladenosine dehydratase"/>
    <property type="evidence" value="ECO:0007669"/>
    <property type="project" value="TreeGrafter"/>
</dbReference>
<dbReference type="EMBL" id="PYGC01000002">
    <property type="protein sequence ID" value="PSK84496.1"/>
    <property type="molecule type" value="Genomic_DNA"/>
</dbReference>
<dbReference type="Pfam" id="PF00899">
    <property type="entry name" value="ThiF"/>
    <property type="match status" value="1"/>
</dbReference>
<dbReference type="PANTHER" id="PTHR43267:SF1">
    <property type="entry name" value="TRNA THREONYLCARBAMOYLADENOSINE DEHYDRATASE"/>
    <property type="match status" value="1"/>
</dbReference>
<dbReference type="GO" id="GO:0008641">
    <property type="term" value="F:ubiquitin-like modifier activating enzyme activity"/>
    <property type="evidence" value="ECO:0007669"/>
    <property type="project" value="InterPro"/>
</dbReference>
<evidence type="ECO:0000259" key="1">
    <source>
        <dbReference type="Pfam" id="PF00899"/>
    </source>
</evidence>
<dbReference type="InterPro" id="IPR000594">
    <property type="entry name" value="ThiF_NAD_FAD-bd"/>
</dbReference>
<reference evidence="2 5" key="2">
    <citation type="submission" date="2019-10" db="EMBL/GenBank/DDBJ databases">
        <title>Prolixibacter strains distinguished by the presence of nitrate reductase genes were adept at nitrate-dependent anaerobic corrosion of metallic iron and carbon steel.</title>
        <authorList>
            <person name="Iino T."/>
            <person name="Shono N."/>
            <person name="Ito K."/>
            <person name="Nakamura R."/>
            <person name="Sueoka K."/>
            <person name="Harayama S."/>
            <person name="Ohkuma M."/>
        </authorList>
    </citation>
    <scope>NUCLEOTIDE SEQUENCE [LARGE SCALE GENOMIC DNA]</scope>
    <source>
        <strain evidence="2 5">MIC1-1</strain>
    </source>
</reference>
<evidence type="ECO:0000313" key="4">
    <source>
        <dbReference type="Proteomes" id="UP000240621"/>
    </source>
</evidence>
<protein>
    <submittedName>
        <fullName evidence="3">ThiF family protein</fullName>
    </submittedName>
</protein>
<proteinExistence type="predicted"/>
<accession>A0A2P8CHS8</accession>
<sequence length="461" mass="51700">MSCKLRISGIHYRELKQYLYPGDGKEAIAIGLCGRLTLKDETIFTVHKIFPIPYSDCIVREELFLDWKTDRIQPILVEAEKNGYSVLKIHSHPSGYSNFSNTDDDSDLKLFESVFGWTLNTKNHLSAIMVPDGRILGRIIDDKLTFHAISSVSIISDDIKRFEQNNDEGLQKREVDIRNIQAFGEGTYQILKKMSVAVIGCSGTGSPVIEQLARLGIGKLVLVDPDVVEEKNLNRIINATQEDAVKRRHKVEVLKNAIMSFGFGTEVTTYSDNLYNNMEAIKTVASCDFIFGCVDTVDGRHLLNLISNYYLTPLLDIGVRLDADGKGGIESIHGTVNYVTPGRASLLKRGLYTPEDLLSAGELRKNPEHYANLEKEKYLKKAKTDSPAVISVNMFYASLAVNDFLARIHPFRIEPNNKYSIQRFVLSDPMYLAEEVEEDKLFIKTIGKGDISPLLGLPELS</sequence>
<dbReference type="EMBL" id="BLAU01000001">
    <property type="protein sequence ID" value="GET20669.1"/>
    <property type="molecule type" value="Genomic_DNA"/>
</dbReference>
<dbReference type="Proteomes" id="UP000396862">
    <property type="component" value="Unassembled WGS sequence"/>
</dbReference>
<reference evidence="3 4" key="1">
    <citation type="submission" date="2018-03" db="EMBL/GenBank/DDBJ databases">
        <title>Genomic Encyclopedia of Archaeal and Bacterial Type Strains, Phase II (KMG-II): from individual species to whole genera.</title>
        <authorList>
            <person name="Goeker M."/>
        </authorList>
    </citation>
    <scope>NUCLEOTIDE SEQUENCE [LARGE SCALE GENOMIC DNA]</scope>
    <source>
        <strain evidence="3 4">DSM 27267</strain>
    </source>
</reference>
<gene>
    <name evidence="3" type="ORF">CLV93_102284</name>
    <name evidence="2" type="ORF">JCM18694_09150</name>
</gene>
<dbReference type="Proteomes" id="UP000240621">
    <property type="component" value="Unassembled WGS sequence"/>
</dbReference>
<evidence type="ECO:0000313" key="2">
    <source>
        <dbReference type="EMBL" id="GET20669.1"/>
    </source>
</evidence>